<protein>
    <submittedName>
        <fullName evidence="2">Chitin deacetylase</fullName>
    </submittedName>
</protein>
<reference evidence="2 3" key="1">
    <citation type="journal article" date="2020" name="Fungal Divers.">
        <title>Resolving the Mortierellaceae phylogeny through synthesis of multi-gene phylogenetics and phylogenomics.</title>
        <authorList>
            <person name="Vandepol N."/>
            <person name="Liber J."/>
            <person name="Desiro A."/>
            <person name="Na H."/>
            <person name="Kennedy M."/>
            <person name="Barry K."/>
            <person name="Grigoriev I.V."/>
            <person name="Miller A.N."/>
            <person name="O'Donnell K."/>
            <person name="Stajich J.E."/>
            <person name="Bonito G."/>
        </authorList>
    </citation>
    <scope>NUCLEOTIDE SEQUENCE [LARGE SCALE GENOMIC DNA]</scope>
    <source>
        <strain evidence="2 3">AD045</strain>
    </source>
</reference>
<proteinExistence type="predicted"/>
<evidence type="ECO:0000313" key="2">
    <source>
        <dbReference type="EMBL" id="KAG0289475.1"/>
    </source>
</evidence>
<dbReference type="InterPro" id="IPR002509">
    <property type="entry name" value="NODB_dom"/>
</dbReference>
<evidence type="ECO:0000313" key="3">
    <source>
        <dbReference type="Proteomes" id="UP001194696"/>
    </source>
</evidence>
<dbReference type="SUPFAM" id="SSF88713">
    <property type="entry name" value="Glycoside hydrolase/deacetylase"/>
    <property type="match status" value="1"/>
</dbReference>
<feature type="domain" description="NodB homology" evidence="1">
    <location>
        <begin position="25"/>
        <end position="83"/>
    </location>
</feature>
<name>A0ABQ7K2K2_9FUNG</name>
<dbReference type="PANTHER" id="PTHR10587">
    <property type="entry name" value="GLYCOSYL TRANSFERASE-RELATED"/>
    <property type="match status" value="1"/>
</dbReference>
<organism evidence="2 3">
    <name type="scientific">Linnemannia gamsii</name>
    <dbReference type="NCBI Taxonomy" id="64522"/>
    <lineage>
        <taxon>Eukaryota</taxon>
        <taxon>Fungi</taxon>
        <taxon>Fungi incertae sedis</taxon>
        <taxon>Mucoromycota</taxon>
        <taxon>Mortierellomycotina</taxon>
        <taxon>Mortierellomycetes</taxon>
        <taxon>Mortierellales</taxon>
        <taxon>Mortierellaceae</taxon>
        <taxon>Linnemannia</taxon>
    </lineage>
</organism>
<keyword evidence="3" id="KW-1185">Reference proteome</keyword>
<dbReference type="InterPro" id="IPR011330">
    <property type="entry name" value="Glyco_hydro/deAcase_b/a-brl"/>
</dbReference>
<sequence length="83" mass="8991">MDLTVCNFACSNCALNDIVTCPDPNTWGLTFNEGPSESTAEQLNVLKENNLKASFFLVGGSVVKHQDVVKRQANEGHHLASLT</sequence>
<dbReference type="Gene3D" id="3.20.20.370">
    <property type="entry name" value="Glycoside hydrolase/deacetylase"/>
    <property type="match status" value="1"/>
</dbReference>
<gene>
    <name evidence="2" type="primary">CDA2_13</name>
    <name evidence="2" type="ORF">BGZ96_006989</name>
</gene>
<accession>A0ABQ7K2K2</accession>
<dbReference type="Proteomes" id="UP001194696">
    <property type="component" value="Unassembled WGS sequence"/>
</dbReference>
<dbReference type="InterPro" id="IPR050248">
    <property type="entry name" value="Polysacc_deacetylase_ArnD"/>
</dbReference>
<evidence type="ECO:0000259" key="1">
    <source>
        <dbReference type="PROSITE" id="PS51677"/>
    </source>
</evidence>
<dbReference type="EMBL" id="JAAAIM010000346">
    <property type="protein sequence ID" value="KAG0289475.1"/>
    <property type="molecule type" value="Genomic_DNA"/>
</dbReference>
<feature type="non-terminal residue" evidence="2">
    <location>
        <position position="83"/>
    </location>
</feature>
<dbReference type="PROSITE" id="PS51677">
    <property type="entry name" value="NODB"/>
    <property type="match status" value="1"/>
</dbReference>
<dbReference type="Pfam" id="PF01522">
    <property type="entry name" value="Polysacc_deac_1"/>
    <property type="match status" value="1"/>
</dbReference>
<comment type="caution">
    <text evidence="2">The sequence shown here is derived from an EMBL/GenBank/DDBJ whole genome shotgun (WGS) entry which is preliminary data.</text>
</comment>